<dbReference type="EMBL" id="KV722400">
    <property type="protein sequence ID" value="OCH90635.1"/>
    <property type="molecule type" value="Genomic_DNA"/>
</dbReference>
<protein>
    <recommendedName>
        <fullName evidence="1">Protein kinase domain-containing protein</fullName>
    </recommendedName>
</protein>
<evidence type="ECO:0000313" key="2">
    <source>
        <dbReference type="EMBL" id="OCH90635.1"/>
    </source>
</evidence>
<dbReference type="AlphaFoldDB" id="A0A8E2AYM5"/>
<dbReference type="SUPFAM" id="SSF56112">
    <property type="entry name" value="Protein kinase-like (PK-like)"/>
    <property type="match status" value="1"/>
</dbReference>
<proteinExistence type="predicted"/>
<evidence type="ECO:0000259" key="1">
    <source>
        <dbReference type="PROSITE" id="PS50011"/>
    </source>
</evidence>
<keyword evidence="3" id="KW-1185">Reference proteome</keyword>
<dbReference type="PANTHER" id="PTHR44167:SF30">
    <property type="entry name" value="PHOSPHORYLASE KINASE"/>
    <property type="match status" value="1"/>
</dbReference>
<dbReference type="Proteomes" id="UP000250043">
    <property type="component" value="Unassembled WGS sequence"/>
</dbReference>
<name>A0A8E2AYM5_9APHY</name>
<dbReference type="PROSITE" id="PS50011">
    <property type="entry name" value="PROTEIN_KINASE_DOM"/>
    <property type="match status" value="1"/>
</dbReference>
<dbReference type="PANTHER" id="PTHR44167">
    <property type="entry name" value="OVARIAN-SPECIFIC SERINE/THREONINE-PROTEIN KINASE LOK-RELATED"/>
    <property type="match status" value="1"/>
</dbReference>
<dbReference type="Gene3D" id="1.10.510.10">
    <property type="entry name" value="Transferase(Phosphotransferase) domain 1"/>
    <property type="match status" value="1"/>
</dbReference>
<feature type="domain" description="Protein kinase" evidence="1">
    <location>
        <begin position="42"/>
        <end position="354"/>
    </location>
</feature>
<dbReference type="OrthoDB" id="5987198at2759"/>
<sequence length="372" mass="43009">MSPSASEDHEYDPENFDQIFSTLLSDEECWRDRFELLRSRGYMLRTRLRPGWIPSWRLSGEDPDRCEDGVVSPGRKHLIDARRVSDESLVYIKRVKTGDLESKIATYLSSEGLSGDPRNHCVPILEMFEDPDDPAISYMVMPFLRPIDEPQFELISEVLDFVDQIIEGLVFLHDHGVAHRDCAPKNLMMAADAMYPLGFHPIMYRCLPDGESVAPYLPRYKVGVKYYYIDFGISVYIPPDKHPKLVTGFLGRDREVPELSATVPYDPFKVDVFIIGNVLRKQFYEIFSNLSFFQPLIQHMTQADPTNRPTAKDASKEWENIRSRLGFVQRRWRLKPQAEPPARTLVLDIEHWFMILSYCARQVLGNLIDTQG</sequence>
<reference evidence="2 3" key="1">
    <citation type="submission" date="2016-07" db="EMBL/GenBank/DDBJ databases">
        <title>Draft genome of the white-rot fungus Obba rivulosa 3A-2.</title>
        <authorList>
            <consortium name="DOE Joint Genome Institute"/>
            <person name="Miettinen O."/>
            <person name="Riley R."/>
            <person name="Acob R."/>
            <person name="Barry K."/>
            <person name="Cullen D."/>
            <person name="De Vries R."/>
            <person name="Hainaut M."/>
            <person name="Hatakka A."/>
            <person name="Henrissat B."/>
            <person name="Hilden K."/>
            <person name="Kuo R."/>
            <person name="Labutti K."/>
            <person name="Lipzen A."/>
            <person name="Makela M.R."/>
            <person name="Sandor L."/>
            <person name="Spatafora J.W."/>
            <person name="Grigoriev I.V."/>
            <person name="Hibbett D.S."/>
        </authorList>
    </citation>
    <scope>NUCLEOTIDE SEQUENCE [LARGE SCALE GENOMIC DNA]</scope>
    <source>
        <strain evidence="2 3">3A-2</strain>
    </source>
</reference>
<dbReference type="GO" id="GO:0005634">
    <property type="term" value="C:nucleus"/>
    <property type="evidence" value="ECO:0007669"/>
    <property type="project" value="TreeGrafter"/>
</dbReference>
<dbReference type="InterPro" id="IPR000719">
    <property type="entry name" value="Prot_kinase_dom"/>
</dbReference>
<gene>
    <name evidence="2" type="ORF">OBBRIDRAFT_819196</name>
</gene>
<dbReference type="InterPro" id="IPR011009">
    <property type="entry name" value="Kinase-like_dom_sf"/>
</dbReference>
<evidence type="ECO:0000313" key="3">
    <source>
        <dbReference type="Proteomes" id="UP000250043"/>
    </source>
</evidence>
<dbReference type="GO" id="GO:0005524">
    <property type="term" value="F:ATP binding"/>
    <property type="evidence" value="ECO:0007669"/>
    <property type="project" value="InterPro"/>
</dbReference>
<dbReference type="SMART" id="SM00220">
    <property type="entry name" value="S_TKc"/>
    <property type="match status" value="1"/>
</dbReference>
<organism evidence="2 3">
    <name type="scientific">Obba rivulosa</name>
    <dbReference type="NCBI Taxonomy" id="1052685"/>
    <lineage>
        <taxon>Eukaryota</taxon>
        <taxon>Fungi</taxon>
        <taxon>Dikarya</taxon>
        <taxon>Basidiomycota</taxon>
        <taxon>Agaricomycotina</taxon>
        <taxon>Agaricomycetes</taxon>
        <taxon>Polyporales</taxon>
        <taxon>Gelatoporiaceae</taxon>
        <taxon>Obba</taxon>
    </lineage>
</organism>
<accession>A0A8E2AYM5</accession>
<dbReference type="GO" id="GO:0004674">
    <property type="term" value="F:protein serine/threonine kinase activity"/>
    <property type="evidence" value="ECO:0007669"/>
    <property type="project" value="TreeGrafter"/>
</dbReference>
<dbReference type="GO" id="GO:0044773">
    <property type="term" value="P:mitotic DNA damage checkpoint signaling"/>
    <property type="evidence" value="ECO:0007669"/>
    <property type="project" value="TreeGrafter"/>
</dbReference>